<proteinExistence type="predicted"/>
<organism evidence="1 2">
    <name type="scientific">Burkholderia vietnamiensis (strain G4 / LMG 22486)</name>
    <name type="common">Burkholderia cepacia (strain R1808)</name>
    <dbReference type="NCBI Taxonomy" id="269482"/>
    <lineage>
        <taxon>Bacteria</taxon>
        <taxon>Pseudomonadati</taxon>
        <taxon>Pseudomonadota</taxon>
        <taxon>Betaproteobacteria</taxon>
        <taxon>Burkholderiales</taxon>
        <taxon>Burkholderiaceae</taxon>
        <taxon>Burkholderia</taxon>
        <taxon>Burkholderia cepacia complex</taxon>
    </lineage>
</organism>
<sequence length="133" mass="15664">MSTERVNTGEYFTIEQASAHAAEFCRKHPAWIRVCDMPDTEEVNRALYVHWDELSKRAQDYWGSEYAYNEFATKRCKVKQGVMTGKGELYDSIIQAPLFHNVMCMYRVGVSRAREWSAQRAKEREEERAKWSK</sequence>
<name>A4JWD8_BURVG</name>
<dbReference type="EMBL" id="CP000621">
    <property type="protein sequence ID" value="ABO60591.1"/>
    <property type="molecule type" value="Genomic_DNA"/>
</dbReference>
<geneLocation type="plasmid" evidence="1 2">
    <name>pBVIE05</name>
</geneLocation>
<reference evidence="1 2" key="1">
    <citation type="submission" date="2007-03" db="EMBL/GenBank/DDBJ databases">
        <title>Complete sequence of plasmid pBVIE05 of Burkholderia vietnamiensis G4.</title>
        <authorList>
            <consortium name="US DOE Joint Genome Institute"/>
            <person name="Copeland A."/>
            <person name="Lucas S."/>
            <person name="Lapidus A."/>
            <person name="Barry K."/>
            <person name="Detter J.C."/>
            <person name="Glavina del Rio T."/>
            <person name="Hammon N."/>
            <person name="Israni S."/>
            <person name="Dalin E."/>
            <person name="Tice H."/>
            <person name="Pitluck S."/>
            <person name="Chain P."/>
            <person name="Malfatti S."/>
            <person name="Shin M."/>
            <person name="Vergez L."/>
            <person name="Schmutz J."/>
            <person name="Larimer F."/>
            <person name="Land M."/>
            <person name="Hauser L."/>
            <person name="Kyrpides N."/>
            <person name="Tiedje J."/>
            <person name="Richardson P."/>
        </authorList>
    </citation>
    <scope>NUCLEOTIDE SEQUENCE [LARGE SCALE GENOMIC DNA]</scope>
    <source>
        <strain evidence="2">G4 / LMG 22486</strain>
        <plasmid evidence="1 2">pBVIE05</plasmid>
    </source>
</reference>
<keyword evidence="1" id="KW-0614">Plasmid</keyword>
<gene>
    <name evidence="1" type="ordered locus">Bcep1808_7721</name>
</gene>
<protein>
    <submittedName>
        <fullName evidence="1">Uncharacterized protein</fullName>
    </submittedName>
</protein>
<evidence type="ECO:0000313" key="1">
    <source>
        <dbReference type="EMBL" id="ABO60591.1"/>
    </source>
</evidence>
<dbReference type="AlphaFoldDB" id="A4JWD8"/>
<dbReference type="HOGENOM" id="CLU_2156174_0_0_4"/>
<dbReference type="KEGG" id="bvi:Bcep1808_7721"/>
<evidence type="ECO:0000313" key="2">
    <source>
        <dbReference type="Proteomes" id="UP000002287"/>
    </source>
</evidence>
<dbReference type="Proteomes" id="UP000002287">
    <property type="component" value="Plasmid pBVIE05"/>
</dbReference>
<accession>A4JWD8</accession>